<feature type="compositionally biased region" description="Polar residues" evidence="1">
    <location>
        <begin position="226"/>
        <end position="237"/>
    </location>
</feature>
<dbReference type="AlphaFoldDB" id="A0A1U1C4D9"/>
<feature type="compositionally biased region" description="Low complexity" evidence="1">
    <location>
        <begin position="213"/>
        <end position="225"/>
    </location>
</feature>
<evidence type="ECO:0000313" key="2">
    <source>
        <dbReference type="EMBL" id="SKM68019.1"/>
    </source>
</evidence>
<proteinExistence type="predicted"/>
<feature type="region of interest" description="Disordered" evidence="1">
    <location>
        <begin position="213"/>
        <end position="314"/>
    </location>
</feature>
<evidence type="ECO:0000313" key="3">
    <source>
        <dbReference type="Proteomes" id="UP000190074"/>
    </source>
</evidence>
<name>A0A1U1C4D9_9MYCO</name>
<protein>
    <submittedName>
        <fullName evidence="2">Uncharacterized protein</fullName>
    </submittedName>
</protein>
<dbReference type="Proteomes" id="UP000190074">
    <property type="component" value="Unassembled WGS sequence"/>
</dbReference>
<accession>A0A1U1C4D9</accession>
<evidence type="ECO:0000256" key="1">
    <source>
        <dbReference type="SAM" id="MobiDB-lite"/>
    </source>
</evidence>
<sequence>MPLPPLDEFMAIDPNSYLEHVPGWGAEMQSLVSDFTEYKSGVYAPGGTDWWGKTANAAQDKAGEDTKAVTSIHDTVEGLVSEVTAAVTYGVVPPLTNGHNIVDNIRRIEGATVNQDYTVTYTPPDGMSDEQADANTKTIAAAASELKSSVDSWFSASQGVADKIHSAEAQITGAINLSAVGANGHTAVRSAVAETNPQAFAPNEIQKLLAGDPAATTPAGAGSLTDTLSRLPQTQDQPGVPLKDKLGKPDIPIPEQELLKKDKEFGTQAGKGVDKSPEGKNTTPTGTTVGGRFGDQTKIGDGKGPTIAKGETGELGGEVNEWGRKGHAFGGDWELNSKQLEAKAGAEGEVKKDAVSGKQHAGAYLIDNKGDIHWDLGDGGKVEAGIAGRLGAEEYTNGKGVAENGVQIGGGGFVGIGGGQHLDYEGHGLQIKGSVEEWAGAGAGAHLTFAETPDHKWKIGGSWGFAYGIGAKPGFEITVDPKEFGGELSKLWQWVNS</sequence>
<reference evidence="2 3" key="1">
    <citation type="submission" date="2016-11" db="EMBL/GenBank/DDBJ databases">
        <authorList>
            <consortium name="Pathogen Informatics"/>
        </authorList>
    </citation>
    <scope>NUCLEOTIDE SEQUENCE [LARGE SCALE GENOMIC DNA]</scope>
    <source>
        <strain evidence="2 3">911</strain>
    </source>
</reference>
<dbReference type="EMBL" id="FVGW01000012">
    <property type="protein sequence ID" value="SKM68019.1"/>
    <property type="molecule type" value="Genomic_DNA"/>
</dbReference>
<organism evidence="2 3">
    <name type="scientific">Mycobacteroides abscessus subsp. massiliense</name>
    <dbReference type="NCBI Taxonomy" id="1962118"/>
    <lineage>
        <taxon>Bacteria</taxon>
        <taxon>Bacillati</taxon>
        <taxon>Actinomycetota</taxon>
        <taxon>Actinomycetes</taxon>
        <taxon>Mycobacteriales</taxon>
        <taxon>Mycobacteriaceae</taxon>
        <taxon>Mycobacteroides</taxon>
        <taxon>Mycobacteroides abscessus</taxon>
    </lineage>
</organism>
<gene>
    <name evidence="2" type="ORF">SAMEA2259716_04764</name>
</gene>